<comment type="caution">
    <text evidence="2">The sequence shown here is derived from an EMBL/GenBank/DDBJ whole genome shotgun (WGS) entry which is preliminary data.</text>
</comment>
<keyword evidence="3" id="KW-1185">Reference proteome</keyword>
<organism evidence="2 3">
    <name type="scientific">Tetracentron sinense</name>
    <name type="common">Spur-leaf</name>
    <dbReference type="NCBI Taxonomy" id="13715"/>
    <lineage>
        <taxon>Eukaryota</taxon>
        <taxon>Viridiplantae</taxon>
        <taxon>Streptophyta</taxon>
        <taxon>Embryophyta</taxon>
        <taxon>Tracheophyta</taxon>
        <taxon>Spermatophyta</taxon>
        <taxon>Magnoliopsida</taxon>
        <taxon>Trochodendrales</taxon>
        <taxon>Trochodendraceae</taxon>
        <taxon>Tetracentron</taxon>
    </lineage>
</organism>
<dbReference type="OrthoDB" id="1929722at2759"/>
<name>A0A834ZDB3_TETSI</name>
<reference evidence="2 3" key="1">
    <citation type="submission" date="2020-04" db="EMBL/GenBank/DDBJ databases">
        <title>Plant Genome Project.</title>
        <authorList>
            <person name="Zhang R.-G."/>
        </authorList>
    </citation>
    <scope>NUCLEOTIDE SEQUENCE [LARGE SCALE GENOMIC DNA]</scope>
    <source>
        <strain evidence="2">YNK0</strain>
        <tissue evidence="2">Leaf</tissue>
    </source>
</reference>
<gene>
    <name evidence="2" type="ORF">HHK36_009780</name>
</gene>
<dbReference type="OMA" id="QRPANEF"/>
<protein>
    <submittedName>
        <fullName evidence="2">Uncharacterized protein</fullName>
    </submittedName>
</protein>
<feature type="region of interest" description="Disordered" evidence="1">
    <location>
        <begin position="34"/>
        <end position="55"/>
    </location>
</feature>
<proteinExistence type="predicted"/>
<evidence type="ECO:0000313" key="3">
    <source>
        <dbReference type="Proteomes" id="UP000655225"/>
    </source>
</evidence>
<dbReference type="AlphaFoldDB" id="A0A834ZDB3"/>
<dbReference type="Proteomes" id="UP000655225">
    <property type="component" value="Unassembled WGS sequence"/>
</dbReference>
<dbReference type="PANTHER" id="PTHR38370:SF1">
    <property type="entry name" value="BETA-1,4-XYLOSIDASE"/>
    <property type="match status" value="1"/>
</dbReference>
<dbReference type="PANTHER" id="PTHR38370">
    <property type="entry name" value="BETA-1,4-XYLOSIDASE"/>
    <property type="match status" value="1"/>
</dbReference>
<feature type="region of interest" description="Disordered" evidence="1">
    <location>
        <begin position="72"/>
        <end position="94"/>
    </location>
</feature>
<accession>A0A834ZDB3</accession>
<sequence length="106" mass="12128">MEGLIPFILHAIKKQKPHNSYRCVSEGSSRSYRPLTEMESLEGSSLRRTRSEFPPPASDFLEHRFIHSRSLKKESVLSPSKPKDSAQIGSYPHHASKKIAFSHLRR</sequence>
<evidence type="ECO:0000313" key="2">
    <source>
        <dbReference type="EMBL" id="KAF8404885.1"/>
    </source>
</evidence>
<dbReference type="EMBL" id="JABCRI010000006">
    <property type="protein sequence ID" value="KAF8404885.1"/>
    <property type="molecule type" value="Genomic_DNA"/>
</dbReference>
<evidence type="ECO:0000256" key="1">
    <source>
        <dbReference type="SAM" id="MobiDB-lite"/>
    </source>
</evidence>